<dbReference type="GO" id="GO:0005978">
    <property type="term" value="P:glycogen biosynthetic process"/>
    <property type="evidence" value="ECO:0007669"/>
    <property type="project" value="UniProtKB-ARBA"/>
</dbReference>
<feature type="region of interest" description="Disordered" evidence="3">
    <location>
        <begin position="1004"/>
        <end position="1032"/>
    </location>
</feature>
<dbReference type="OrthoDB" id="2014201at2759"/>
<dbReference type="CDD" id="cd02537">
    <property type="entry name" value="GT8_Glycogenin"/>
    <property type="match status" value="1"/>
</dbReference>
<dbReference type="InterPro" id="IPR050587">
    <property type="entry name" value="GNT1/Glycosyltrans_8"/>
</dbReference>
<gene>
    <name evidence="4" type="ORF">AWZ03_005253</name>
</gene>
<feature type="compositionally biased region" description="Low complexity" evidence="3">
    <location>
        <begin position="555"/>
        <end position="565"/>
    </location>
</feature>
<dbReference type="InterPro" id="IPR002495">
    <property type="entry name" value="Glyco_trans_8"/>
</dbReference>
<feature type="compositionally biased region" description="Pro residues" evidence="3">
    <location>
        <begin position="405"/>
        <end position="417"/>
    </location>
</feature>
<evidence type="ECO:0000313" key="4">
    <source>
        <dbReference type="EMBL" id="TDG48298.1"/>
    </source>
</evidence>
<name>A0A484BHQ8_DRONA</name>
<dbReference type="GO" id="GO:0008466">
    <property type="term" value="F:glycogenin glucosyltransferase activity"/>
    <property type="evidence" value="ECO:0007669"/>
    <property type="project" value="UniProtKB-EC"/>
</dbReference>
<evidence type="ECO:0000256" key="1">
    <source>
        <dbReference type="ARBA" id="ARBA00038162"/>
    </source>
</evidence>
<feature type="compositionally biased region" description="Polar residues" evidence="3">
    <location>
        <begin position="893"/>
        <end position="916"/>
    </location>
</feature>
<organism evidence="4 5">
    <name type="scientific">Drosophila navojoa</name>
    <name type="common">Fruit fly</name>
    <dbReference type="NCBI Taxonomy" id="7232"/>
    <lineage>
        <taxon>Eukaryota</taxon>
        <taxon>Metazoa</taxon>
        <taxon>Ecdysozoa</taxon>
        <taxon>Arthropoda</taxon>
        <taxon>Hexapoda</taxon>
        <taxon>Insecta</taxon>
        <taxon>Pterygota</taxon>
        <taxon>Neoptera</taxon>
        <taxon>Endopterygota</taxon>
        <taxon>Diptera</taxon>
        <taxon>Brachycera</taxon>
        <taxon>Muscomorpha</taxon>
        <taxon>Ephydroidea</taxon>
        <taxon>Drosophilidae</taxon>
        <taxon>Drosophila</taxon>
    </lineage>
</organism>
<feature type="compositionally biased region" description="Basic and acidic residues" evidence="3">
    <location>
        <begin position="881"/>
        <end position="892"/>
    </location>
</feature>
<dbReference type="Gene3D" id="3.90.550.10">
    <property type="entry name" value="Spore Coat Polysaccharide Biosynthesis Protein SpsA, Chain A"/>
    <property type="match status" value="1"/>
</dbReference>
<dbReference type="STRING" id="7232.A0A484BHQ8"/>
<dbReference type="FunFam" id="3.90.550.10:FF:000085">
    <property type="entry name" value="Glycogenin, isoform B"/>
    <property type="match status" value="1"/>
</dbReference>
<feature type="compositionally biased region" description="Polar residues" evidence="3">
    <location>
        <begin position="460"/>
        <end position="470"/>
    </location>
</feature>
<comment type="caution">
    <text evidence="4">The sequence shown here is derived from an EMBL/GenBank/DDBJ whole genome shotgun (WGS) entry which is preliminary data.</text>
</comment>
<feature type="compositionally biased region" description="Polar residues" evidence="3">
    <location>
        <begin position="566"/>
        <end position="578"/>
    </location>
</feature>
<feature type="region of interest" description="Disordered" evidence="3">
    <location>
        <begin position="830"/>
        <end position="959"/>
    </location>
</feature>
<feature type="compositionally biased region" description="Low complexity" evidence="3">
    <location>
        <begin position="830"/>
        <end position="840"/>
    </location>
</feature>
<protein>
    <recommendedName>
        <fullName evidence="2">glycogenin glucosyltransferase</fullName>
        <ecNumber evidence="2">2.4.1.186</ecNumber>
    </recommendedName>
</protein>
<evidence type="ECO:0000256" key="3">
    <source>
        <dbReference type="SAM" id="MobiDB-lite"/>
    </source>
</evidence>
<accession>A0A484BHQ8</accession>
<feature type="region of interest" description="Disordered" evidence="3">
    <location>
        <begin position="537"/>
        <end position="711"/>
    </location>
</feature>
<dbReference type="Pfam" id="PF01501">
    <property type="entry name" value="Glyco_transf_8"/>
    <property type="match status" value="1"/>
</dbReference>
<keyword evidence="5" id="KW-1185">Reference proteome</keyword>
<proteinExistence type="inferred from homology"/>
<feature type="compositionally biased region" description="Polar residues" evidence="3">
    <location>
        <begin position="624"/>
        <end position="636"/>
    </location>
</feature>
<dbReference type="AlphaFoldDB" id="A0A484BHQ8"/>
<feature type="compositionally biased region" description="Low complexity" evidence="3">
    <location>
        <begin position="646"/>
        <end position="679"/>
    </location>
</feature>
<dbReference type="OMA" id="RESCECE"/>
<feature type="compositionally biased region" description="Polar residues" evidence="3">
    <location>
        <begin position="870"/>
        <end position="880"/>
    </location>
</feature>
<dbReference type="PANTHER" id="PTHR11183">
    <property type="entry name" value="GLYCOGENIN SUBFAMILY MEMBER"/>
    <property type="match status" value="1"/>
</dbReference>
<evidence type="ECO:0000256" key="2">
    <source>
        <dbReference type="ARBA" id="ARBA00038934"/>
    </source>
</evidence>
<dbReference type="EC" id="2.4.1.186" evidence="2"/>
<reference evidence="4 5" key="1">
    <citation type="journal article" date="2019" name="J. Hered.">
        <title>An Improved Genome Assembly for Drosophila navojoa, the Basal Species in the mojavensis Cluster.</title>
        <authorList>
            <person name="Vanderlinde T."/>
            <person name="Dupim E.G."/>
            <person name="Nazario-Yepiz N.O."/>
            <person name="Carvalho A.B."/>
        </authorList>
    </citation>
    <scope>NUCLEOTIDE SEQUENCE [LARGE SCALE GENOMIC DNA]</scope>
    <source>
        <strain evidence="4">Navoj_Jal97</strain>
        <tissue evidence="4">Whole organism</tissue>
    </source>
</reference>
<dbReference type="EMBL" id="LSRL02000034">
    <property type="protein sequence ID" value="TDG48298.1"/>
    <property type="molecule type" value="Genomic_DNA"/>
</dbReference>
<feature type="compositionally biased region" description="Low complexity" evidence="3">
    <location>
        <begin position="585"/>
        <end position="607"/>
    </location>
</feature>
<dbReference type="InterPro" id="IPR029044">
    <property type="entry name" value="Nucleotide-diphossugar_trans"/>
</dbReference>
<dbReference type="SUPFAM" id="SSF53448">
    <property type="entry name" value="Nucleotide-diphospho-sugar transferases"/>
    <property type="match status" value="1"/>
</dbReference>
<dbReference type="Proteomes" id="UP000295192">
    <property type="component" value="Unassembled WGS sequence"/>
</dbReference>
<feature type="compositionally biased region" description="Low complexity" evidence="3">
    <location>
        <begin position="313"/>
        <end position="330"/>
    </location>
</feature>
<feature type="region of interest" description="Disordered" evidence="3">
    <location>
        <begin position="349"/>
        <end position="481"/>
    </location>
</feature>
<evidence type="ECO:0000313" key="5">
    <source>
        <dbReference type="Proteomes" id="UP000295192"/>
    </source>
</evidence>
<comment type="similarity">
    <text evidence="1">Belongs to the glycosyltransferase 8 family. Glycogenin subfamily.</text>
</comment>
<sequence>MSKFAWVTLTTNDNYGLGALVLAHSLKRAGTAHQLAVLVTPTVSEAMRDRLKDVYNVVQEVNVLDSQDAANLALLARPELGVTFTKLHCWRLVQFEKCVFLDADTLVLKNCDELFEREELSAAPDVSWPDCFNSGVFVFTPSVDTFTKITEFAVQNGSFDGGDQGLLNQYFGDWATADIKKHLPFVYNVTAYASYCYLPAFKQFRDKIKILHFAGKLKPWLIQFNSQTKTAATPNEYAHAQDLIQHWWTIFCDNVHQSLTDNMHKTPDNTDIASDNTDRSVPPECLCLNITHSSSYAEYTYDMDSYYHEQEQEQQQQQHQHQHHQQQPQQYVPHVREYRDPWADYYEQVERQQNEPEPQAEPEPEPQFAPHEQVERRGSWSQCQSDACPRPISPSPQAPQAPHAPQAPPPPPPPPPQQQQTTTTTANEEYIAIDVNNSNEQAQAQEQPTHEPHSNHHPKTQTTSNHNTQTEEAAEAVEAEAGLAGALAQLRIGAQRTPEQEQYENLMRRQCWESGQIDYAGADAFDNIWKKITQTLEAKPDKEAETDNDNDNDTDNTLGLNQLLTKTANKLLQQQKPTTEAKIEPPSSSSSLNLSPSSSSSSSLSLPTNQGSSGRAEVKASPAAATTNKLPTNAQRTPAAAVEQQSTRAAATATATSTTTTSTTPTKPQRAQAAAAAATPAPPQPAHQHILQQNAAPTKPSRQKASQLLTSADIEDGKIEYDKATGASTQYKLIDGGYEMIITTPQPNGTVKTQVKTFWDPKPVSEEDLAKEQANKKLVKQRLGKEIRIDDKTTMLTRAIEGGYEEVYTTINEDGSRSMRTKTFYDSVPTEINENTTTKVNKTKKNVTRKSSVDSTDSTESSSRRIVQKVQKNVNDSQSNYREDTTIEETRRVSQNIEITENNRTVRKNSLQEQSIKSVSQSSGDGGKKKKKPKSSAPPPPADFVQNDTTTVASKRVPGGVEYTYSTELESGKTITTSKTVYEEEEVELTEEEIKQYKKTLKDAEKHKNVTSTKKLKSESGTKKIVPSENPGDVTTVETIKIEGGTEYHYTTVTAEGIVKKAVKTVYDPVPSNNPNDTDEEEIIEEYEEEIIEPGEKTVKTIETVKQLPQKFEEEVTITHEKKEKKVKKSMIISQ</sequence>
<feature type="region of interest" description="Disordered" evidence="3">
    <location>
        <begin position="309"/>
        <end position="331"/>
    </location>
</feature>